<feature type="compositionally biased region" description="Basic residues" evidence="1">
    <location>
        <begin position="256"/>
        <end position="266"/>
    </location>
</feature>
<evidence type="ECO:0000313" key="3">
    <source>
        <dbReference type="Proteomes" id="UP001165121"/>
    </source>
</evidence>
<comment type="caution">
    <text evidence="2">The sequence shown here is derived from an EMBL/GenBank/DDBJ whole genome shotgun (WGS) entry which is preliminary data.</text>
</comment>
<dbReference type="AlphaFoldDB" id="A0A9W6YGQ5"/>
<protein>
    <submittedName>
        <fullName evidence="2">Unnamed protein product</fullName>
    </submittedName>
</protein>
<dbReference type="EMBL" id="BSXT01007501">
    <property type="protein sequence ID" value="GMF63823.1"/>
    <property type="molecule type" value="Genomic_DNA"/>
</dbReference>
<evidence type="ECO:0000256" key="1">
    <source>
        <dbReference type="SAM" id="MobiDB-lite"/>
    </source>
</evidence>
<evidence type="ECO:0000313" key="2">
    <source>
        <dbReference type="EMBL" id="GMF63823.1"/>
    </source>
</evidence>
<feature type="region of interest" description="Disordered" evidence="1">
    <location>
        <begin position="244"/>
        <end position="266"/>
    </location>
</feature>
<reference evidence="2" key="1">
    <citation type="submission" date="2023-04" db="EMBL/GenBank/DDBJ databases">
        <title>Phytophthora fragariaefolia NBRC 109709.</title>
        <authorList>
            <person name="Ichikawa N."/>
            <person name="Sato H."/>
            <person name="Tonouchi N."/>
        </authorList>
    </citation>
    <scope>NUCLEOTIDE SEQUENCE</scope>
    <source>
        <strain evidence="2">NBRC 109709</strain>
    </source>
</reference>
<dbReference type="Proteomes" id="UP001165121">
    <property type="component" value="Unassembled WGS sequence"/>
</dbReference>
<sequence length="375" mass="40938">MNDTRAQSIVASFGLHARHIDDLFSAGPGPVRRDIGHNDACRMGSIVKLGKHVIHLCHCQILGNGLVQAFCELVQAFHPTCAANAIGLVDNVEVGRDWRNEVKLGCDWRNYSKLFGANSMAPNGLDLALQIPRAISILTHFQFCWLQHQLPKTYAAFLLASYPWPTRPSYYSSQRGRPAVSADRGGLLPNPDITDMLFNARVTALLPKPDTSGQLSKAKVVVVLPNPTRPACCPKLKWSSCCPTQRDRPTGEGQRGRHAAQARHHRLPAKSKATVVLPKPDITSLSSTAKVGVLLAKTYTNAAVLLTNAKLDNLPPKLDMVVLLVKGQGGQPAAQARHDCSAAQRPTWLSCYPSPTWPACCARPTWSLCCSRPIW</sequence>
<name>A0A9W6YGQ5_9STRA</name>
<gene>
    <name evidence="2" type="ORF">Pfra01_002783100</name>
</gene>
<organism evidence="2 3">
    <name type="scientific">Phytophthora fragariaefolia</name>
    <dbReference type="NCBI Taxonomy" id="1490495"/>
    <lineage>
        <taxon>Eukaryota</taxon>
        <taxon>Sar</taxon>
        <taxon>Stramenopiles</taxon>
        <taxon>Oomycota</taxon>
        <taxon>Peronosporomycetes</taxon>
        <taxon>Peronosporales</taxon>
        <taxon>Peronosporaceae</taxon>
        <taxon>Phytophthora</taxon>
    </lineage>
</organism>
<keyword evidence="3" id="KW-1185">Reference proteome</keyword>
<accession>A0A9W6YGQ5</accession>
<proteinExistence type="predicted"/>